<proteinExistence type="predicted"/>
<dbReference type="GeneID" id="39733720"/>
<dbReference type="Proteomes" id="UP000220797">
    <property type="component" value="Unassembled WGS sequence"/>
</dbReference>
<keyword evidence="3" id="KW-1185">Reference proteome</keyword>
<name>A0A1J1H2P2_PLAGA</name>
<evidence type="ECO:0000313" key="3">
    <source>
        <dbReference type="Proteomes" id="UP000220797"/>
    </source>
</evidence>
<sequence>MGKDNATKAFKYFNLSLNCSEKELKKNYFNKIKNLHPDKHLYKNISIQKKYSNEFLEAHRQFQIAISFLKKKRNEKDKLKYDQEDNPFNNLNKNNRQSYSSTISSSNFFFKNIKLTKVLFYLKKSYFLFSIPFIIYFIENIIDTKNCKNTNDKEDYNFTIKINKENNKRQDSNILRNELCKSHIGNVYNEKKDALSLFKLRYIFNVVKIRKAEKKPNANYINRNIFEEEKNDLNYLKKQILFQNKMEDINIFKDSKFLNHNKMFFDDLLENKKISMNLVAHPKNVLQNFIIFSKEISNKNSFNYNIISFSNFKKNSMKKEDKVKKIKHKNSFLKKNIDNNPLYKNFLLSENRGIHNESRYINGIGGLCGGYNLIKGENEQINEEGIIKKEKFLSKDMIYMNEIRNNELIDDLINLQNSIIYEKSKYINFSNPLKYIKYRRGNKINLNNYFKCRNCKINLKDTNFRNNIKKHTFNNLNNQTEDKNFNLSHSLDKKKN</sequence>
<dbReference type="SUPFAM" id="SSF46565">
    <property type="entry name" value="Chaperone J-domain"/>
    <property type="match status" value="1"/>
</dbReference>
<dbReference type="InterPro" id="IPR001623">
    <property type="entry name" value="DnaJ_domain"/>
</dbReference>
<dbReference type="VEuPathDB" id="PlasmoDB:PGAL8A_00518700"/>
<dbReference type="OrthoDB" id="10461005at2759"/>
<dbReference type="EMBL" id="CVMV01000110">
    <property type="protein sequence ID" value="CRG97614.1"/>
    <property type="molecule type" value="Genomic_DNA"/>
</dbReference>
<dbReference type="PROSITE" id="PS50076">
    <property type="entry name" value="DNAJ_2"/>
    <property type="match status" value="1"/>
</dbReference>
<evidence type="ECO:0000313" key="2">
    <source>
        <dbReference type="EMBL" id="CRG97614.1"/>
    </source>
</evidence>
<evidence type="ECO:0000259" key="1">
    <source>
        <dbReference type="PROSITE" id="PS50076"/>
    </source>
</evidence>
<dbReference type="RefSeq" id="XP_028530415.1">
    <property type="nucleotide sequence ID" value="XM_028674020.1"/>
</dbReference>
<gene>
    <name evidence="2" type="ORF">PGAL8A_00518700</name>
</gene>
<dbReference type="AlphaFoldDB" id="A0A1J1H2P2"/>
<feature type="domain" description="J" evidence="1">
    <location>
        <begin position="8"/>
        <end position="85"/>
    </location>
</feature>
<dbReference type="InterPro" id="IPR036869">
    <property type="entry name" value="J_dom_sf"/>
</dbReference>
<protein>
    <submittedName>
        <fullName evidence="2">DnaJ protein, putative</fullName>
    </submittedName>
</protein>
<accession>A0A1J1H2P2</accession>
<comment type="caution">
    <text evidence="2">The sequence shown here is derived from an EMBL/GenBank/DDBJ whole genome shotgun (WGS) entry which is preliminary data.</text>
</comment>
<reference evidence="2" key="1">
    <citation type="submission" date="2015-04" db="EMBL/GenBank/DDBJ databases">
        <authorList>
            <consortium name="Pathogen Informatics"/>
        </authorList>
    </citation>
    <scope>NUCLEOTIDE SEQUENCE [LARGE SCALE GENOMIC DNA]</scope>
    <source>
        <strain evidence="2">8A</strain>
    </source>
</reference>
<organism evidence="2 3">
    <name type="scientific">Plasmodium gallinaceum</name>
    <dbReference type="NCBI Taxonomy" id="5849"/>
    <lineage>
        <taxon>Eukaryota</taxon>
        <taxon>Sar</taxon>
        <taxon>Alveolata</taxon>
        <taxon>Apicomplexa</taxon>
        <taxon>Aconoidasida</taxon>
        <taxon>Haemosporida</taxon>
        <taxon>Plasmodiidae</taxon>
        <taxon>Plasmodium</taxon>
        <taxon>Plasmodium (Haemamoeba)</taxon>
    </lineage>
</organism>
<dbReference type="OMA" id="ENRGIHN"/>